<organism evidence="1 2">
    <name type="scientific">Brevibacillus aydinogluensis</name>
    <dbReference type="NCBI Taxonomy" id="927786"/>
    <lineage>
        <taxon>Bacteria</taxon>
        <taxon>Bacillati</taxon>
        <taxon>Bacillota</taxon>
        <taxon>Bacilli</taxon>
        <taxon>Bacillales</taxon>
        <taxon>Paenibacillaceae</taxon>
        <taxon>Brevibacillus</taxon>
    </lineage>
</organism>
<evidence type="ECO:0000313" key="1">
    <source>
        <dbReference type="EMBL" id="CAJ1003975.1"/>
    </source>
</evidence>
<proteinExistence type="predicted"/>
<dbReference type="AlphaFoldDB" id="A0AA48MCI9"/>
<evidence type="ECO:0000313" key="2">
    <source>
        <dbReference type="Proteomes" id="UP001189619"/>
    </source>
</evidence>
<keyword evidence="2" id="KW-1185">Reference proteome</keyword>
<accession>A0AA48MCI9</accession>
<reference evidence="1" key="1">
    <citation type="submission" date="2023-07" db="EMBL/GenBank/DDBJ databases">
        <authorList>
            <person name="Ivanov I."/>
            <person name="Teneva D."/>
            <person name="Stoikov I."/>
        </authorList>
    </citation>
    <scope>NUCLEOTIDE SEQUENCE</scope>
    <source>
        <strain evidence="1">4475</strain>
    </source>
</reference>
<sequence length="66" mass="8258">MIEKIYIFFHPLVGLDHDLHQFLGVENLSFRHRLFLFYYYIQYFEKINYYYRSMSVFSRCIMEISA</sequence>
<dbReference type="EMBL" id="OY569118">
    <property type="protein sequence ID" value="CAJ1003975.1"/>
    <property type="molecule type" value="Genomic_DNA"/>
</dbReference>
<name>A0AA48MCI9_9BACL</name>
<gene>
    <name evidence="1" type="ORF">BSPP4475_16825</name>
</gene>
<dbReference type="KEGG" id="bayd:BSPP4475_16825"/>
<dbReference type="Proteomes" id="UP001189619">
    <property type="component" value="Chromosome"/>
</dbReference>
<protein>
    <submittedName>
        <fullName evidence="1">Uncharacterized protein</fullName>
    </submittedName>
</protein>